<reference evidence="1" key="1">
    <citation type="journal article" date="2014" name="BMC Genomics">
        <title>The Babesia bovis gene and promoter model: an update from full-length EST analysis.</title>
        <authorList>
            <person name="Yamagishi J."/>
            <person name="Wakaguri H."/>
            <person name="Yokoyama N."/>
            <person name="Yamashita R."/>
            <person name="Suzuki Y."/>
            <person name="Xuan X."/>
            <person name="Igarashi I."/>
        </authorList>
    </citation>
    <scope>NUCLEOTIDE SEQUENCE</scope>
    <source>
        <strain evidence="1">Texas</strain>
    </source>
</reference>
<dbReference type="EMBL" id="AK441253">
    <property type="protein sequence ID" value="BAN65047.1"/>
    <property type="molecule type" value="mRNA"/>
</dbReference>
<evidence type="ECO:0000313" key="1">
    <source>
        <dbReference type="EMBL" id="BAN65047.1"/>
    </source>
</evidence>
<protein>
    <submittedName>
        <fullName evidence="1">Uncharacterized protein</fullName>
    </submittedName>
</protein>
<sequence>MNLNMTAATSGSSNRSAQCNMRSKIPLASFAYTTRDVVKHLMISARSWKPTSLLCLICFSMDVCIMLKRVNR</sequence>
<accession>S6BLZ3</accession>
<organism evidence="1">
    <name type="scientific">Babesia bovis</name>
    <dbReference type="NCBI Taxonomy" id="5865"/>
    <lineage>
        <taxon>Eukaryota</taxon>
        <taxon>Sar</taxon>
        <taxon>Alveolata</taxon>
        <taxon>Apicomplexa</taxon>
        <taxon>Aconoidasida</taxon>
        <taxon>Piroplasmida</taxon>
        <taxon>Babesiidae</taxon>
        <taxon>Babesia</taxon>
    </lineage>
</organism>
<dbReference type="AlphaFoldDB" id="S6BLZ3"/>
<name>S6BLZ3_BABBO</name>
<proteinExistence type="evidence at transcript level"/>